<name>A0A3M8K854_9CORY</name>
<gene>
    <name evidence="2" type="ORF">C5L39_03295</name>
</gene>
<dbReference type="AlphaFoldDB" id="A0A3M8K854"/>
<dbReference type="InterPro" id="IPR024341">
    <property type="entry name" value="DUF2631"/>
</dbReference>
<feature type="transmembrane region" description="Helical" evidence="1">
    <location>
        <begin position="86"/>
        <end position="104"/>
    </location>
</feature>
<accession>A0A3M8K854</accession>
<dbReference type="Proteomes" id="UP000266975">
    <property type="component" value="Unassembled WGS sequence"/>
</dbReference>
<keyword evidence="3" id="KW-1185">Reference proteome</keyword>
<reference evidence="2 3" key="1">
    <citation type="submission" date="2018-02" db="EMBL/GenBank/DDBJ databases">
        <title>Corynebacterium alimpuense sp. nov., a marine obligate actinomycete isolated from sediments of Valparaiso bay, Chile.</title>
        <authorList>
            <person name="Claverias F."/>
            <person name="Gonzales-Siles L."/>
            <person name="Salva-Serra F."/>
            <person name="Inganaes E."/>
            <person name="Molin K."/>
            <person name="Cumsille A."/>
            <person name="Undabarrena A."/>
            <person name="Couve E."/>
            <person name="Moore E.R.B."/>
            <person name="Gomila M."/>
            <person name="Camara B."/>
        </authorList>
    </citation>
    <scope>NUCLEOTIDE SEQUENCE [LARGE SCALE GENOMIC DNA]</scope>
    <source>
        <strain evidence="2 3">CCUG 69366</strain>
    </source>
</reference>
<dbReference type="EMBL" id="PTJO01000003">
    <property type="protein sequence ID" value="RNE49403.1"/>
    <property type="molecule type" value="Genomic_DNA"/>
</dbReference>
<organism evidence="2 3">
    <name type="scientific">Corynebacterium alimapuense</name>
    <dbReference type="NCBI Taxonomy" id="1576874"/>
    <lineage>
        <taxon>Bacteria</taxon>
        <taxon>Bacillati</taxon>
        <taxon>Actinomycetota</taxon>
        <taxon>Actinomycetes</taxon>
        <taxon>Mycobacteriales</taxon>
        <taxon>Corynebacteriaceae</taxon>
        <taxon>Corynebacterium</taxon>
    </lineage>
</organism>
<evidence type="ECO:0000313" key="3">
    <source>
        <dbReference type="Proteomes" id="UP000266975"/>
    </source>
</evidence>
<keyword evidence="1" id="KW-0812">Transmembrane</keyword>
<proteinExistence type="predicted"/>
<evidence type="ECO:0000256" key="1">
    <source>
        <dbReference type="SAM" id="Phobius"/>
    </source>
</evidence>
<sequence>MPVSIRKFNALAPLWNLRVHEKEKTVAASKEIVPEVHSGTSTLDVPSAGLGWSELSRTTVQVSGWVSVLIMLSFNFGNHTGHVETIWLLVVTALLVVGLLYHMFEPNLNQVRTITGKNQPVGHVEPDWTYNQKTLSGDYASLSDSQLRALNIEPARVAHLREIDETSTGAHALK</sequence>
<keyword evidence="1" id="KW-0472">Membrane</keyword>
<evidence type="ECO:0000313" key="2">
    <source>
        <dbReference type="EMBL" id="RNE49403.1"/>
    </source>
</evidence>
<dbReference type="OrthoDB" id="3401220at2"/>
<keyword evidence="1" id="KW-1133">Transmembrane helix</keyword>
<protein>
    <submittedName>
        <fullName evidence="2">DUF2631 domain-containing protein</fullName>
    </submittedName>
</protein>
<dbReference type="Pfam" id="PF10939">
    <property type="entry name" value="DUF2631"/>
    <property type="match status" value="1"/>
</dbReference>
<comment type="caution">
    <text evidence="2">The sequence shown here is derived from an EMBL/GenBank/DDBJ whole genome shotgun (WGS) entry which is preliminary data.</text>
</comment>